<evidence type="ECO:0000256" key="7">
    <source>
        <dbReference type="ARBA" id="ARBA00023172"/>
    </source>
</evidence>
<dbReference type="GO" id="GO:0003677">
    <property type="term" value="F:DNA binding"/>
    <property type="evidence" value="ECO:0007669"/>
    <property type="project" value="UniProtKB-UniRule"/>
</dbReference>
<dbReference type="InterPro" id="IPR013762">
    <property type="entry name" value="Integrase-like_cat_sf"/>
</dbReference>
<dbReference type="PROSITE" id="PS51900">
    <property type="entry name" value="CB"/>
    <property type="match status" value="1"/>
</dbReference>
<dbReference type="Pfam" id="PF02899">
    <property type="entry name" value="Phage_int_SAM_1"/>
    <property type="match status" value="1"/>
</dbReference>
<keyword evidence="7 9" id="KW-0233">DNA recombination</keyword>
<dbReference type="AlphaFoldDB" id="A0A7G9QY74"/>
<keyword evidence="3 9" id="KW-0132">Cell division</keyword>
<dbReference type="EMBL" id="CP060712">
    <property type="protein sequence ID" value="QNN48299.1"/>
    <property type="molecule type" value="Genomic_DNA"/>
</dbReference>
<keyword evidence="4 9" id="KW-0159">Chromosome partition</keyword>
<feature type="active site" description="O-(3'-phospho-DNA)-tyrosine intermediate" evidence="9">
    <location>
        <position position="284"/>
    </location>
</feature>
<organism evidence="12 13">
    <name type="scientific">Phycicoccus endophyticus</name>
    <dbReference type="NCBI Taxonomy" id="1690220"/>
    <lineage>
        <taxon>Bacteria</taxon>
        <taxon>Bacillati</taxon>
        <taxon>Actinomycetota</taxon>
        <taxon>Actinomycetes</taxon>
        <taxon>Micrococcales</taxon>
        <taxon>Intrasporangiaceae</taxon>
        <taxon>Phycicoccus</taxon>
    </lineage>
</organism>
<reference evidence="12 13" key="1">
    <citation type="submission" date="2020-08" db="EMBL/GenBank/DDBJ databases">
        <title>Genome sequence of Phycicoccus endophyticus JCM 31784T.</title>
        <authorList>
            <person name="Hyun D.-W."/>
            <person name="Bae J.-W."/>
        </authorList>
    </citation>
    <scope>NUCLEOTIDE SEQUENCE [LARGE SCALE GENOMIC DNA]</scope>
    <source>
        <strain evidence="12 13">JCM 31784</strain>
    </source>
</reference>
<name>A0A7G9QY74_9MICO</name>
<dbReference type="CDD" id="cd00798">
    <property type="entry name" value="INT_XerDC_C"/>
    <property type="match status" value="1"/>
</dbReference>
<feature type="domain" description="Tyr recombinase" evidence="10">
    <location>
        <begin position="110"/>
        <end position="297"/>
    </location>
</feature>
<dbReference type="KEGG" id="pei:H9L10_07990"/>
<dbReference type="InterPro" id="IPR010998">
    <property type="entry name" value="Integrase_recombinase_N"/>
</dbReference>
<dbReference type="GO" id="GO:0009037">
    <property type="term" value="F:tyrosine-based site-specific recombinase activity"/>
    <property type="evidence" value="ECO:0007669"/>
    <property type="project" value="UniProtKB-UniRule"/>
</dbReference>
<dbReference type="Gene3D" id="1.10.443.10">
    <property type="entry name" value="Intergrase catalytic core"/>
    <property type="match status" value="1"/>
</dbReference>
<dbReference type="InterPro" id="IPR002104">
    <property type="entry name" value="Integrase_catalytic"/>
</dbReference>
<dbReference type="NCBIfam" id="NF001399">
    <property type="entry name" value="PRK00283.1"/>
    <property type="match status" value="1"/>
</dbReference>
<evidence type="ECO:0000256" key="2">
    <source>
        <dbReference type="ARBA" id="ARBA00022490"/>
    </source>
</evidence>
<comment type="function">
    <text evidence="9">Site-specific tyrosine recombinase, which acts by catalyzing the cutting and rejoining of the recombining DNA molecules. The XerC-XerD complex is essential to convert dimers of the bacterial chromosome into monomers to permit their segregation at cell division. It also contributes to the segregational stability of plasmids.</text>
</comment>
<evidence type="ECO:0000256" key="1">
    <source>
        <dbReference type="ARBA" id="ARBA00004496"/>
    </source>
</evidence>
<feature type="active site" evidence="9">
    <location>
        <position position="154"/>
    </location>
</feature>
<dbReference type="GO" id="GO:0006313">
    <property type="term" value="P:DNA transposition"/>
    <property type="evidence" value="ECO:0007669"/>
    <property type="project" value="UniProtKB-UniRule"/>
</dbReference>
<keyword evidence="5 9" id="KW-0229">DNA integration</keyword>
<dbReference type="InterPro" id="IPR044068">
    <property type="entry name" value="CB"/>
</dbReference>
<dbReference type="GO" id="GO:0051301">
    <property type="term" value="P:cell division"/>
    <property type="evidence" value="ECO:0007669"/>
    <property type="project" value="UniProtKB-KW"/>
</dbReference>
<gene>
    <name evidence="9" type="primary">xerC</name>
    <name evidence="12" type="ORF">H9L10_07990</name>
</gene>
<dbReference type="PANTHER" id="PTHR30349:SF77">
    <property type="entry name" value="TYROSINE RECOMBINASE XERC"/>
    <property type="match status" value="1"/>
</dbReference>
<dbReference type="InterPro" id="IPR023009">
    <property type="entry name" value="Tyrosine_recombinase_XerC/XerD"/>
</dbReference>
<accession>A0A7G9QY74</accession>
<evidence type="ECO:0000256" key="8">
    <source>
        <dbReference type="ARBA" id="ARBA00023306"/>
    </source>
</evidence>
<evidence type="ECO:0000256" key="9">
    <source>
        <dbReference type="HAMAP-Rule" id="MF_01808"/>
    </source>
</evidence>
<keyword evidence="13" id="KW-1185">Reference proteome</keyword>
<evidence type="ECO:0000256" key="5">
    <source>
        <dbReference type="ARBA" id="ARBA00022908"/>
    </source>
</evidence>
<dbReference type="PANTHER" id="PTHR30349">
    <property type="entry name" value="PHAGE INTEGRASE-RELATED"/>
    <property type="match status" value="1"/>
</dbReference>
<feature type="active site" evidence="9">
    <location>
        <position position="178"/>
    </location>
</feature>
<dbReference type="Pfam" id="PF00589">
    <property type="entry name" value="Phage_integrase"/>
    <property type="match status" value="1"/>
</dbReference>
<evidence type="ECO:0000313" key="13">
    <source>
        <dbReference type="Proteomes" id="UP000515976"/>
    </source>
</evidence>
<sequence>MSVDPPEVLSAFERHLRSERGRSEHTVRAYTRDVAAFLEAVGATDEGAVGAVTLADLRGWLGTLARRGVARSTLARTAASLRAFFRWCERTGRVAEDPSLRLAAPKRQRTLPPVLAQRSAAALLQVAAVAADDDDPLHLRDRAALELLYATGIRVAELAGLDVDDVDLGECVLRVVGKGDKERRVPFGAPARDAVTDWLARGRPRVVRPESGPALLLGRRGRRVDPRQVREALHRLLAHVEDAPDIGPHGLRHSAATHLLEGGADLRMVQELLGHASLATTQIYTHVSVDRLKRSYAQAHPRA</sequence>
<dbReference type="Proteomes" id="UP000515976">
    <property type="component" value="Chromosome"/>
</dbReference>
<comment type="subcellular location">
    <subcellularLocation>
        <location evidence="1 9">Cytoplasm</location>
    </subcellularLocation>
</comment>
<feature type="active site" evidence="9">
    <location>
        <position position="275"/>
    </location>
</feature>
<dbReference type="InterPro" id="IPR004107">
    <property type="entry name" value="Integrase_SAM-like_N"/>
</dbReference>
<dbReference type="RefSeq" id="WP_166100432.1">
    <property type="nucleotide sequence ID" value="NZ_BMMY01000007.1"/>
</dbReference>
<evidence type="ECO:0000256" key="4">
    <source>
        <dbReference type="ARBA" id="ARBA00022829"/>
    </source>
</evidence>
<dbReference type="SUPFAM" id="SSF56349">
    <property type="entry name" value="DNA breaking-rejoining enzymes"/>
    <property type="match status" value="1"/>
</dbReference>
<proteinExistence type="inferred from homology"/>
<dbReference type="HAMAP" id="MF_01808">
    <property type="entry name" value="Recomb_XerC_XerD"/>
    <property type="match status" value="1"/>
</dbReference>
<keyword evidence="6 9" id="KW-0238">DNA-binding</keyword>
<comment type="subunit">
    <text evidence="9">Forms a cyclic heterotetrameric complex composed of two molecules of XerC and two molecules of XerD.</text>
</comment>
<dbReference type="GO" id="GO:0005737">
    <property type="term" value="C:cytoplasm"/>
    <property type="evidence" value="ECO:0007669"/>
    <property type="project" value="UniProtKB-SubCell"/>
</dbReference>
<dbReference type="Gene3D" id="1.10.150.130">
    <property type="match status" value="1"/>
</dbReference>
<protein>
    <recommendedName>
        <fullName evidence="9">Tyrosine recombinase XerC</fullName>
    </recommendedName>
</protein>
<evidence type="ECO:0000256" key="6">
    <source>
        <dbReference type="ARBA" id="ARBA00023125"/>
    </source>
</evidence>
<dbReference type="InterPro" id="IPR011010">
    <property type="entry name" value="DNA_brk_join_enz"/>
</dbReference>
<keyword evidence="8 9" id="KW-0131">Cell cycle</keyword>
<dbReference type="GO" id="GO:0007059">
    <property type="term" value="P:chromosome segregation"/>
    <property type="evidence" value="ECO:0007669"/>
    <property type="project" value="UniProtKB-UniRule"/>
</dbReference>
<feature type="active site" evidence="9">
    <location>
        <position position="252"/>
    </location>
</feature>
<comment type="similarity">
    <text evidence="9">Belongs to the 'phage' integrase family. XerC subfamily.</text>
</comment>
<evidence type="ECO:0000259" key="10">
    <source>
        <dbReference type="PROSITE" id="PS51898"/>
    </source>
</evidence>
<dbReference type="InterPro" id="IPR050090">
    <property type="entry name" value="Tyrosine_recombinase_XerCD"/>
</dbReference>
<feature type="domain" description="Core-binding (CB)" evidence="11">
    <location>
        <begin position="3"/>
        <end position="89"/>
    </location>
</feature>
<evidence type="ECO:0000259" key="11">
    <source>
        <dbReference type="PROSITE" id="PS51900"/>
    </source>
</evidence>
<evidence type="ECO:0000256" key="3">
    <source>
        <dbReference type="ARBA" id="ARBA00022618"/>
    </source>
</evidence>
<keyword evidence="2 9" id="KW-0963">Cytoplasm</keyword>
<dbReference type="PROSITE" id="PS51898">
    <property type="entry name" value="TYR_RECOMBINASE"/>
    <property type="match status" value="1"/>
</dbReference>
<evidence type="ECO:0000313" key="12">
    <source>
        <dbReference type="EMBL" id="QNN48299.1"/>
    </source>
</evidence>
<feature type="active site" evidence="9">
    <location>
        <position position="249"/>
    </location>
</feature>